<accession>A0A3B0K2X7</accession>
<protein>
    <submittedName>
        <fullName evidence="5">Blast:Thioredoxin domain-containing protein 5</fullName>
    </submittedName>
</protein>
<evidence type="ECO:0000313" key="6">
    <source>
        <dbReference type="Proteomes" id="UP000268350"/>
    </source>
</evidence>
<dbReference type="GO" id="GO:0003756">
    <property type="term" value="F:protein disulfide isomerase activity"/>
    <property type="evidence" value="ECO:0007669"/>
    <property type="project" value="TreeGrafter"/>
</dbReference>
<name>A0A3B0K2X7_DROGU</name>
<feature type="signal peptide" evidence="3">
    <location>
        <begin position="1"/>
        <end position="28"/>
    </location>
</feature>
<dbReference type="AlphaFoldDB" id="A0A3B0K2X7"/>
<dbReference type="CDD" id="cd02961">
    <property type="entry name" value="PDI_a_family"/>
    <property type="match status" value="2"/>
</dbReference>
<dbReference type="InterPro" id="IPR036249">
    <property type="entry name" value="Thioredoxin-like_sf"/>
</dbReference>
<evidence type="ECO:0000256" key="1">
    <source>
        <dbReference type="ARBA" id="ARBA00006347"/>
    </source>
</evidence>
<feature type="chain" id="PRO_5017434544" evidence="3">
    <location>
        <begin position="29"/>
        <end position="299"/>
    </location>
</feature>
<dbReference type="InterPro" id="IPR051063">
    <property type="entry name" value="PDI"/>
</dbReference>
<dbReference type="PANTHER" id="PTHR45672:SF3">
    <property type="entry name" value="THIOREDOXIN DOMAIN-CONTAINING PROTEIN 5"/>
    <property type="match status" value="1"/>
</dbReference>
<evidence type="ECO:0000313" key="5">
    <source>
        <dbReference type="EMBL" id="SPP79966.1"/>
    </source>
</evidence>
<dbReference type="OMA" id="WTELAKG"/>
<dbReference type="Pfam" id="PF00085">
    <property type="entry name" value="Thioredoxin"/>
    <property type="match status" value="2"/>
</dbReference>
<dbReference type="OrthoDB" id="72053at2759"/>
<evidence type="ECO:0000256" key="3">
    <source>
        <dbReference type="SAM" id="SignalP"/>
    </source>
</evidence>
<dbReference type="GO" id="GO:0005783">
    <property type="term" value="C:endoplasmic reticulum"/>
    <property type="evidence" value="ECO:0007669"/>
    <property type="project" value="TreeGrafter"/>
</dbReference>
<evidence type="ECO:0000256" key="2">
    <source>
        <dbReference type="ARBA" id="ARBA00022729"/>
    </source>
</evidence>
<organism evidence="5 6">
    <name type="scientific">Drosophila guanche</name>
    <name type="common">Fruit fly</name>
    <dbReference type="NCBI Taxonomy" id="7266"/>
    <lineage>
        <taxon>Eukaryota</taxon>
        <taxon>Metazoa</taxon>
        <taxon>Ecdysozoa</taxon>
        <taxon>Arthropoda</taxon>
        <taxon>Hexapoda</taxon>
        <taxon>Insecta</taxon>
        <taxon>Pterygota</taxon>
        <taxon>Neoptera</taxon>
        <taxon>Endopterygota</taxon>
        <taxon>Diptera</taxon>
        <taxon>Brachycera</taxon>
        <taxon>Muscomorpha</taxon>
        <taxon>Ephydroidea</taxon>
        <taxon>Drosophilidae</taxon>
        <taxon>Drosophila</taxon>
        <taxon>Sophophora</taxon>
    </lineage>
</organism>
<keyword evidence="2 3" id="KW-0732">Signal</keyword>
<dbReference type="PROSITE" id="PS51352">
    <property type="entry name" value="THIOREDOXIN_2"/>
    <property type="match status" value="1"/>
</dbReference>
<dbReference type="STRING" id="7266.A0A3B0K2X7"/>
<feature type="domain" description="Thioredoxin" evidence="4">
    <location>
        <begin position="130"/>
        <end position="292"/>
    </location>
</feature>
<evidence type="ECO:0000259" key="4">
    <source>
        <dbReference type="PROSITE" id="PS51352"/>
    </source>
</evidence>
<dbReference type="PANTHER" id="PTHR45672">
    <property type="entry name" value="PROTEIN DISULFIDE-ISOMERASE C17H9.14C-RELATED"/>
    <property type="match status" value="1"/>
</dbReference>
<sequence length="299" mass="33700">MTRETKMFQLSLLMAVFIFISLIETPTSEVEDLRQSIDWSSDDFETNLKKKNLIVEFYGMRCQSCNSLYSILWKLMGSQGVASTSLAIGAINCSTYEPFCISNNVTTYPTLLYFERNDGVPKKAYNMSAFMPGKSLVKKEVEQQNDKSEGCKLGEVFTLTNVNFASSTKNRNFFVKFFQPSCVFCLAIKQVWIDLAIELKQETAVCIGEIDCSDSKDLCKKYQITAVPKIIWFGPGDDIRVYNGGGNLRLMKRFVLDMLDDNGSLAAQRISTAASNPCHPKRVLVLISMLGLIKNYLFI</sequence>
<keyword evidence="6" id="KW-1185">Reference proteome</keyword>
<dbReference type="EMBL" id="OUUW01000004">
    <property type="protein sequence ID" value="SPP79966.1"/>
    <property type="molecule type" value="Genomic_DNA"/>
</dbReference>
<gene>
    <name evidence="5" type="ORF">DGUA_6G012891</name>
</gene>
<dbReference type="SUPFAM" id="SSF52833">
    <property type="entry name" value="Thioredoxin-like"/>
    <property type="match status" value="2"/>
</dbReference>
<reference evidence="6" key="1">
    <citation type="submission" date="2018-01" db="EMBL/GenBank/DDBJ databases">
        <authorList>
            <person name="Alioto T."/>
            <person name="Alioto T."/>
        </authorList>
    </citation>
    <scope>NUCLEOTIDE SEQUENCE [LARGE SCALE GENOMIC DNA]</scope>
</reference>
<dbReference type="Proteomes" id="UP000268350">
    <property type="component" value="Unassembled WGS sequence"/>
</dbReference>
<dbReference type="InterPro" id="IPR013766">
    <property type="entry name" value="Thioredoxin_domain"/>
</dbReference>
<comment type="similarity">
    <text evidence="1">Belongs to the protein disulfide isomerase family.</text>
</comment>
<proteinExistence type="inferred from homology"/>
<dbReference type="GO" id="GO:0006457">
    <property type="term" value="P:protein folding"/>
    <property type="evidence" value="ECO:0007669"/>
    <property type="project" value="TreeGrafter"/>
</dbReference>
<dbReference type="Gene3D" id="3.40.30.10">
    <property type="entry name" value="Glutaredoxin"/>
    <property type="match status" value="2"/>
</dbReference>